<feature type="domain" description="SfsA N-terminal OB" evidence="3">
    <location>
        <begin position="12"/>
        <end position="77"/>
    </location>
</feature>
<proteinExistence type="inferred from homology"/>
<gene>
    <name evidence="1 4" type="primary">sfsA</name>
    <name evidence="4" type="ORF">INF28_00765</name>
</gene>
<dbReference type="CDD" id="cd22359">
    <property type="entry name" value="SfsA-like_bacterial"/>
    <property type="match status" value="1"/>
</dbReference>
<dbReference type="Gene3D" id="3.40.1350.60">
    <property type="match status" value="1"/>
</dbReference>
<reference evidence="4" key="1">
    <citation type="submission" date="2020-10" db="EMBL/GenBank/DDBJ databases">
        <title>ChiBAC.</title>
        <authorList>
            <person name="Zenner C."/>
            <person name="Hitch T.C.A."/>
            <person name="Clavel T."/>
        </authorList>
    </citation>
    <scope>NUCLEOTIDE SEQUENCE</scope>
    <source>
        <strain evidence="4">DSM 107454</strain>
    </source>
</reference>
<dbReference type="PANTHER" id="PTHR30545">
    <property type="entry name" value="SUGAR FERMENTATION STIMULATION PROTEIN A"/>
    <property type="match status" value="1"/>
</dbReference>
<evidence type="ECO:0000259" key="3">
    <source>
        <dbReference type="Pfam" id="PF17746"/>
    </source>
</evidence>
<dbReference type="HAMAP" id="MF_00095">
    <property type="entry name" value="SfsA"/>
    <property type="match status" value="1"/>
</dbReference>
<protein>
    <recommendedName>
        <fullName evidence="1">Sugar fermentation stimulation protein homolog</fullName>
    </recommendedName>
</protein>
<dbReference type="Proteomes" id="UP000806542">
    <property type="component" value="Unassembled WGS sequence"/>
</dbReference>
<comment type="similarity">
    <text evidence="1">Belongs to the SfsA family.</text>
</comment>
<dbReference type="NCBIfam" id="TIGR00230">
    <property type="entry name" value="sfsA"/>
    <property type="match status" value="1"/>
</dbReference>
<dbReference type="PANTHER" id="PTHR30545:SF2">
    <property type="entry name" value="SUGAR FERMENTATION STIMULATION PROTEIN A"/>
    <property type="match status" value="1"/>
</dbReference>
<evidence type="ECO:0000313" key="5">
    <source>
        <dbReference type="Proteomes" id="UP000806542"/>
    </source>
</evidence>
<dbReference type="InterPro" id="IPR040452">
    <property type="entry name" value="SfsA_C"/>
</dbReference>
<comment type="caution">
    <text evidence="4">The sequence shown here is derived from an EMBL/GenBank/DDBJ whole genome shotgun (WGS) entry which is preliminary data.</text>
</comment>
<accession>A0A9D5M1K6</accession>
<dbReference type="InterPro" id="IPR041465">
    <property type="entry name" value="SfsA_N"/>
</dbReference>
<evidence type="ECO:0000313" key="4">
    <source>
        <dbReference type="EMBL" id="MBE5038999.1"/>
    </source>
</evidence>
<dbReference type="RefSeq" id="WP_226391552.1">
    <property type="nucleotide sequence ID" value="NZ_JADCKB010000001.1"/>
</dbReference>
<name>A0A9D5M1K6_9FIRM</name>
<dbReference type="EMBL" id="JADCKB010000001">
    <property type="protein sequence ID" value="MBE5038999.1"/>
    <property type="molecule type" value="Genomic_DNA"/>
</dbReference>
<dbReference type="Pfam" id="PF03749">
    <property type="entry name" value="SfsA"/>
    <property type="match status" value="1"/>
</dbReference>
<dbReference type="Gene3D" id="2.40.50.580">
    <property type="match status" value="1"/>
</dbReference>
<dbReference type="Pfam" id="PF17746">
    <property type="entry name" value="SfsA_N"/>
    <property type="match status" value="1"/>
</dbReference>
<dbReference type="AlphaFoldDB" id="A0A9D5M1K6"/>
<dbReference type="GO" id="GO:0003677">
    <property type="term" value="F:DNA binding"/>
    <property type="evidence" value="ECO:0007669"/>
    <property type="project" value="InterPro"/>
</dbReference>
<feature type="domain" description="Sugar fermentation stimulation protein C-terminal" evidence="2">
    <location>
        <begin position="80"/>
        <end position="213"/>
    </location>
</feature>
<sequence>MQYDGVVSGRFLSRPNRFTAYIEIDGKTEFCHVKTTGRCRELLIPGTEVYLQRAFGGGRKTAFDLIAVNRGDKLVNIDSQIPNRVFEEWAENGGIPGLQKIKAEQTFIDSRLDFYLEAGEKKIFAEIKGVTLEMEGVALFPDAPTERGIKHLNTLCRCIECGYEAWAVFIIQMENVMYFAPNDQTHLAFGAALRRAAEKGVRIFALECAVTPDSIRAVREVPVRL</sequence>
<organism evidence="4 5">
    <name type="scientific">Ructibacterium gallinarum</name>
    <dbReference type="NCBI Taxonomy" id="2779355"/>
    <lineage>
        <taxon>Bacteria</taxon>
        <taxon>Bacillati</taxon>
        <taxon>Bacillota</taxon>
        <taxon>Clostridia</taxon>
        <taxon>Eubacteriales</taxon>
        <taxon>Oscillospiraceae</taxon>
        <taxon>Ructibacterium</taxon>
    </lineage>
</organism>
<evidence type="ECO:0000259" key="2">
    <source>
        <dbReference type="Pfam" id="PF03749"/>
    </source>
</evidence>
<evidence type="ECO:0000256" key="1">
    <source>
        <dbReference type="HAMAP-Rule" id="MF_00095"/>
    </source>
</evidence>
<dbReference type="InterPro" id="IPR005224">
    <property type="entry name" value="SfsA"/>
</dbReference>
<keyword evidence="5" id="KW-1185">Reference proteome</keyword>